<dbReference type="InterPro" id="IPR023376">
    <property type="entry name" value="YqcC-like_dom"/>
</dbReference>
<feature type="domain" description="YqcC-like" evidence="1">
    <location>
        <begin position="10"/>
        <end position="106"/>
    </location>
</feature>
<dbReference type="PANTHER" id="PTHR39586">
    <property type="entry name" value="CYTOPLASMIC PROTEIN-RELATED"/>
    <property type="match status" value="1"/>
</dbReference>
<reference evidence="2" key="1">
    <citation type="submission" date="2019-08" db="EMBL/GenBank/DDBJ databases">
        <authorList>
            <person name="Kucharzyk K."/>
            <person name="Murdoch R.W."/>
            <person name="Higgins S."/>
            <person name="Loffler F."/>
        </authorList>
    </citation>
    <scope>NUCLEOTIDE SEQUENCE</scope>
</reference>
<dbReference type="EMBL" id="VSSQ01040301">
    <property type="protein sequence ID" value="MPM93507.1"/>
    <property type="molecule type" value="Genomic_DNA"/>
</dbReference>
<dbReference type="SUPFAM" id="SSF158452">
    <property type="entry name" value="YqcC-like"/>
    <property type="match status" value="1"/>
</dbReference>
<dbReference type="GO" id="GO:0044010">
    <property type="term" value="P:single-species biofilm formation"/>
    <property type="evidence" value="ECO:0007669"/>
    <property type="project" value="TreeGrafter"/>
</dbReference>
<evidence type="ECO:0000313" key="2">
    <source>
        <dbReference type="EMBL" id="MPM93507.1"/>
    </source>
</evidence>
<dbReference type="AlphaFoldDB" id="A0A645DVV7"/>
<evidence type="ECO:0000259" key="1">
    <source>
        <dbReference type="Pfam" id="PF04287"/>
    </source>
</evidence>
<protein>
    <recommendedName>
        <fullName evidence="1">YqcC-like domain-containing protein</fullName>
    </recommendedName>
</protein>
<gene>
    <name evidence="2" type="ORF">SDC9_140645</name>
</gene>
<dbReference type="PANTHER" id="PTHR39586:SF1">
    <property type="entry name" value="CYTOPLASMIC PROTEIN"/>
    <property type="match status" value="1"/>
</dbReference>
<proteinExistence type="predicted"/>
<sequence length="123" mass="14375">MTAENIHKEIREHLQQLEAELQVQKLWSAVAPDPKALESTTPFMYDTLKLHEWLQWVFIPRLHAVIDAKGSLPHQSHVYPLADHEWQQRTDFDKQHLLRLLNRIDATLNGCEMTPEPAPDTKH</sequence>
<dbReference type="InterPro" id="IPR036814">
    <property type="entry name" value="YqcC-like_sf"/>
</dbReference>
<comment type="caution">
    <text evidence="2">The sequence shown here is derived from an EMBL/GenBank/DDBJ whole genome shotgun (WGS) entry which is preliminary data.</text>
</comment>
<name>A0A645DVV7_9ZZZZ</name>
<organism evidence="2">
    <name type="scientific">bioreactor metagenome</name>
    <dbReference type="NCBI Taxonomy" id="1076179"/>
    <lineage>
        <taxon>unclassified sequences</taxon>
        <taxon>metagenomes</taxon>
        <taxon>ecological metagenomes</taxon>
    </lineage>
</organism>
<accession>A0A645DVV7</accession>
<dbReference type="Pfam" id="PF04287">
    <property type="entry name" value="DUF446"/>
    <property type="match status" value="1"/>
</dbReference>
<dbReference type="PIRSF" id="PIRSF006257">
    <property type="entry name" value="UCP006257"/>
    <property type="match status" value="1"/>
</dbReference>
<dbReference type="Gene3D" id="1.20.1440.40">
    <property type="entry name" value="YqcC-like"/>
    <property type="match status" value="1"/>
</dbReference>
<dbReference type="InterPro" id="IPR007384">
    <property type="entry name" value="UCP006257"/>
</dbReference>